<keyword evidence="2" id="KW-0328">Glycosyltransferase</keyword>
<gene>
    <name evidence="2" type="primary">epsF_1</name>
    <name evidence="2" type="ORF">CULFYP111_00449</name>
</gene>
<dbReference type="AlphaFoldDB" id="A0A6N2RHP2"/>
<dbReference type="RefSeq" id="WP_156846933.1">
    <property type="nucleotide sequence ID" value="NZ_CACRSK010000001.1"/>
</dbReference>
<feature type="domain" description="Glycosyl transferase family 1" evidence="1">
    <location>
        <begin position="177"/>
        <end position="293"/>
    </location>
</feature>
<keyword evidence="2" id="KW-0808">Transferase</keyword>
<dbReference type="SUPFAM" id="SSF53756">
    <property type="entry name" value="UDP-Glycosyltransferase/glycogen phosphorylase"/>
    <property type="match status" value="1"/>
</dbReference>
<protein>
    <submittedName>
        <fullName evidence="2">Glycosyltransferase EpsF</fullName>
        <ecNumber evidence="2">2.4.-.-</ecNumber>
    </submittedName>
</protein>
<name>A0A6N2RHP2_9BACT</name>
<sequence length="355" mass="41286">MEKTTIIFFIGLMNGGGVEKIILSYCENLDKNKFNFIFVTSKSSVQIPYDKIKYLNAKLVLTPDYYKDKLSYIKTVFKILKENKNSIFHCSYLSPLPYFIAKLVGIKNIIAHSHAYQTKVDFKHRIRRFLVCSFANTYFACGKNTGKYAFKNKKFTIINNAINLNDFAFDENFKKHFFEKNNLFDKKIIGHIGRFSKEKNHKFIIDVFKKVLEKDPSFYLLLVGDGELFDEIKNYSNDIGVCDNIIFLGNVDNANKIYSLFDIFILPSLFEGFPIVLVEAQANGLKCLVSDRVSKEIKFIDNCSFLTIKNIDLWVNEILNSNFLREKNSLKILEEKGFDIKKEAKKLEKIYESFK</sequence>
<evidence type="ECO:0000313" key="2">
    <source>
        <dbReference type="EMBL" id="VYS80562.1"/>
    </source>
</evidence>
<organism evidence="2">
    <name type="scientific">Campylobacter ureolyticus</name>
    <dbReference type="NCBI Taxonomy" id="827"/>
    <lineage>
        <taxon>Bacteria</taxon>
        <taxon>Pseudomonadati</taxon>
        <taxon>Campylobacterota</taxon>
        <taxon>Epsilonproteobacteria</taxon>
        <taxon>Campylobacterales</taxon>
        <taxon>Campylobacteraceae</taxon>
        <taxon>Campylobacter</taxon>
    </lineage>
</organism>
<dbReference type="EMBL" id="CACRSK010000001">
    <property type="protein sequence ID" value="VYS80562.1"/>
    <property type="molecule type" value="Genomic_DNA"/>
</dbReference>
<dbReference type="PANTHER" id="PTHR45947:SF3">
    <property type="entry name" value="SULFOQUINOVOSYL TRANSFERASE SQD2"/>
    <property type="match status" value="1"/>
</dbReference>
<dbReference type="Pfam" id="PF00534">
    <property type="entry name" value="Glycos_transf_1"/>
    <property type="match status" value="1"/>
</dbReference>
<dbReference type="GO" id="GO:0016757">
    <property type="term" value="F:glycosyltransferase activity"/>
    <property type="evidence" value="ECO:0007669"/>
    <property type="project" value="UniProtKB-KW"/>
</dbReference>
<proteinExistence type="predicted"/>
<accession>A0A6N2RHP2</accession>
<dbReference type="Gene3D" id="3.40.50.2000">
    <property type="entry name" value="Glycogen Phosphorylase B"/>
    <property type="match status" value="2"/>
</dbReference>
<dbReference type="InterPro" id="IPR001296">
    <property type="entry name" value="Glyco_trans_1"/>
</dbReference>
<dbReference type="PANTHER" id="PTHR45947">
    <property type="entry name" value="SULFOQUINOVOSYL TRANSFERASE SQD2"/>
    <property type="match status" value="1"/>
</dbReference>
<reference evidence="2" key="1">
    <citation type="submission" date="2019-11" db="EMBL/GenBank/DDBJ databases">
        <authorList>
            <person name="Feng L."/>
        </authorList>
    </citation>
    <scope>NUCLEOTIDE SEQUENCE</scope>
    <source>
        <strain evidence="2">CUreolyticusLFYP111</strain>
    </source>
</reference>
<evidence type="ECO:0000259" key="1">
    <source>
        <dbReference type="Pfam" id="PF00534"/>
    </source>
</evidence>
<dbReference type="InterPro" id="IPR050194">
    <property type="entry name" value="Glycosyltransferase_grp1"/>
</dbReference>
<dbReference type="EC" id="2.4.-.-" evidence="2"/>